<sequence>MFFSLLYCFSGAVCSFAAGYKSSIFWFPTNFVGALVRGLNRHQGDRLQAFRQPTSIQQQEREPSIENTLPVASLSPIGKSGTSPSRAGQSSSSTDGVIDNSENNHGTTAIANLRSHHLGNLNGARQSNTVRQKSFDRDNQQVHQHHQWQQLQSRCQRAVEKATFPSVNKDASFHFERIRVDPEEKGGGVSVEPFPGPTPLSCAH</sequence>
<evidence type="ECO:0000313" key="4">
    <source>
        <dbReference type="Proteomes" id="UP000005237"/>
    </source>
</evidence>
<dbReference type="EnsemblMetazoa" id="CJA22007.1">
    <property type="protein sequence ID" value="CJA22007.1"/>
    <property type="gene ID" value="WBGene00177579"/>
</dbReference>
<evidence type="ECO:0000313" key="3">
    <source>
        <dbReference type="EnsemblMetazoa" id="CJA22007.1"/>
    </source>
</evidence>
<name>A0A8R1E709_CAEJA</name>
<feature type="signal peptide" evidence="2">
    <location>
        <begin position="1"/>
        <end position="19"/>
    </location>
</feature>
<feature type="compositionally biased region" description="Polar residues" evidence="1">
    <location>
        <begin position="80"/>
        <end position="105"/>
    </location>
</feature>
<proteinExistence type="predicted"/>
<evidence type="ECO:0000256" key="1">
    <source>
        <dbReference type="SAM" id="MobiDB-lite"/>
    </source>
</evidence>
<accession>A0A8R1E709</accession>
<organism evidence="3 4">
    <name type="scientific">Caenorhabditis japonica</name>
    <dbReference type="NCBI Taxonomy" id="281687"/>
    <lineage>
        <taxon>Eukaryota</taxon>
        <taxon>Metazoa</taxon>
        <taxon>Ecdysozoa</taxon>
        <taxon>Nematoda</taxon>
        <taxon>Chromadorea</taxon>
        <taxon>Rhabditida</taxon>
        <taxon>Rhabditina</taxon>
        <taxon>Rhabditomorpha</taxon>
        <taxon>Rhabditoidea</taxon>
        <taxon>Rhabditidae</taxon>
        <taxon>Peloderinae</taxon>
        <taxon>Caenorhabditis</taxon>
    </lineage>
</organism>
<evidence type="ECO:0000256" key="2">
    <source>
        <dbReference type="SAM" id="SignalP"/>
    </source>
</evidence>
<reference evidence="3" key="2">
    <citation type="submission" date="2022-06" db="UniProtKB">
        <authorList>
            <consortium name="EnsemblMetazoa"/>
        </authorList>
    </citation>
    <scope>IDENTIFICATION</scope>
    <source>
        <strain evidence="3">DF5081</strain>
    </source>
</reference>
<keyword evidence="2" id="KW-0732">Signal</keyword>
<keyword evidence="4" id="KW-1185">Reference proteome</keyword>
<feature type="region of interest" description="Disordered" evidence="1">
    <location>
        <begin position="184"/>
        <end position="204"/>
    </location>
</feature>
<feature type="region of interest" description="Disordered" evidence="1">
    <location>
        <begin position="52"/>
        <end position="105"/>
    </location>
</feature>
<dbReference type="Proteomes" id="UP000005237">
    <property type="component" value="Unassembled WGS sequence"/>
</dbReference>
<dbReference type="AlphaFoldDB" id="A0A8R1E709"/>
<reference evidence="4" key="1">
    <citation type="submission" date="2010-08" db="EMBL/GenBank/DDBJ databases">
        <authorList>
            <consortium name="Caenorhabditis japonica Sequencing Consortium"/>
            <person name="Wilson R.K."/>
        </authorList>
    </citation>
    <scope>NUCLEOTIDE SEQUENCE [LARGE SCALE GENOMIC DNA]</scope>
    <source>
        <strain evidence="4">DF5081</strain>
    </source>
</reference>
<protein>
    <submittedName>
        <fullName evidence="3">Uncharacterized protein</fullName>
    </submittedName>
</protein>
<feature type="chain" id="PRO_5035897432" evidence="2">
    <location>
        <begin position="20"/>
        <end position="204"/>
    </location>
</feature>